<gene>
    <name evidence="1" type="ORF">BECKLPF1236B_GA0070989_102921</name>
</gene>
<reference evidence="1" key="1">
    <citation type="submission" date="2019-02" db="EMBL/GenBank/DDBJ databases">
        <authorList>
            <person name="Gruber-Vodicka R. H."/>
            <person name="Seah K. B. B."/>
        </authorList>
    </citation>
    <scope>NUCLEOTIDE SEQUENCE</scope>
    <source>
        <strain evidence="1">BECK_S313</strain>
    </source>
</reference>
<sequence>MQAIANQYNKTLTIKRRLAILRHLLERQDRMDNDGGIRKMLEEGGDPINRLQLQAELHSLHHDHLLINRIRVSGTNLHVNILSERGRDVASGDASHPALLPD</sequence>
<accession>A0A450W4T7</accession>
<dbReference type="AlphaFoldDB" id="A0A450W4T7"/>
<protein>
    <submittedName>
        <fullName evidence="1">Uncharacterized protein</fullName>
    </submittedName>
</protein>
<proteinExistence type="predicted"/>
<name>A0A450W4T7_9GAMM</name>
<organism evidence="1">
    <name type="scientific">Candidatus Kentrum sp. LPFa</name>
    <dbReference type="NCBI Taxonomy" id="2126335"/>
    <lineage>
        <taxon>Bacteria</taxon>
        <taxon>Pseudomonadati</taxon>
        <taxon>Pseudomonadota</taxon>
        <taxon>Gammaproteobacteria</taxon>
        <taxon>Candidatus Kentrum</taxon>
    </lineage>
</organism>
<evidence type="ECO:0000313" key="1">
    <source>
        <dbReference type="EMBL" id="VFK12063.1"/>
    </source>
</evidence>
<dbReference type="EMBL" id="CAADFK010000029">
    <property type="protein sequence ID" value="VFK12063.1"/>
    <property type="molecule type" value="Genomic_DNA"/>
</dbReference>